<comment type="caution">
    <text evidence="2">The sequence shown here is derived from an EMBL/GenBank/DDBJ whole genome shotgun (WGS) entry which is preliminary data.</text>
</comment>
<reference evidence="2 3" key="1">
    <citation type="submission" date="2017-11" db="EMBL/GenBank/DDBJ databases">
        <title>The genome sequence of Pantoea rodasii DSM 26611.</title>
        <authorList>
            <person name="Gao J."/>
            <person name="Mao X."/>
            <person name="Sun J."/>
        </authorList>
    </citation>
    <scope>NUCLEOTIDE SEQUENCE [LARGE SCALE GENOMIC DNA]</scope>
    <source>
        <strain evidence="2 3">DSM 26611</strain>
    </source>
</reference>
<protein>
    <submittedName>
        <fullName evidence="2">Head protein</fullName>
    </submittedName>
</protein>
<dbReference type="RefSeq" id="WP_100700281.1">
    <property type="nucleotide sequence ID" value="NZ_MLFP01000040.1"/>
</dbReference>
<keyword evidence="3" id="KW-1185">Reference proteome</keyword>
<evidence type="ECO:0000259" key="1">
    <source>
        <dbReference type="Pfam" id="PF10124"/>
    </source>
</evidence>
<organism evidence="2 3">
    <name type="scientific">Pantoea rodasii</name>
    <dbReference type="NCBI Taxonomy" id="1076549"/>
    <lineage>
        <taxon>Bacteria</taxon>
        <taxon>Pseudomonadati</taxon>
        <taxon>Pseudomonadota</taxon>
        <taxon>Gammaproteobacteria</taxon>
        <taxon>Enterobacterales</taxon>
        <taxon>Erwiniaceae</taxon>
        <taxon>Pantoea</taxon>
    </lineage>
</organism>
<dbReference type="Pfam" id="PF10124">
    <property type="entry name" value="Mu-like_gpT"/>
    <property type="match status" value="3"/>
</dbReference>
<dbReference type="EMBL" id="PIQI01000009">
    <property type="protein sequence ID" value="PJZ07007.1"/>
    <property type="molecule type" value="Genomic_DNA"/>
</dbReference>
<feature type="domain" description="Bacteriophage Mu GpT" evidence="1">
    <location>
        <begin position="10"/>
        <end position="150"/>
    </location>
</feature>
<dbReference type="OrthoDB" id="9804833at2"/>
<evidence type="ECO:0000313" key="2">
    <source>
        <dbReference type="EMBL" id="PJZ07007.1"/>
    </source>
</evidence>
<dbReference type="InterPro" id="IPR018774">
    <property type="entry name" value="Phage_Mu_GpT"/>
</dbReference>
<feature type="domain" description="Bacteriophage Mu GpT" evidence="1">
    <location>
        <begin position="161"/>
        <end position="230"/>
    </location>
</feature>
<evidence type="ECO:0000313" key="3">
    <source>
        <dbReference type="Proteomes" id="UP000232062"/>
    </source>
</evidence>
<gene>
    <name evidence="2" type="ORF">PRCB_03060</name>
</gene>
<proteinExistence type="predicted"/>
<accession>A0A2M9WHK1</accession>
<name>A0A2M9WHK1_9GAMM</name>
<dbReference type="AlphaFoldDB" id="A0A2M9WHK1"/>
<dbReference type="Proteomes" id="UP000232062">
    <property type="component" value="Unassembled WGS sequence"/>
</dbReference>
<sequence length="303" mass="33598">MAEVNKATLDVLFLALKKSFNNAMMRANPTWSQIATLIPSTTAANYYAWMEQFPQLRKWVGDKMIQRLQRQDYIVPNDDYEATLSVKRNHIEDDQLGIYPVNADAYGTTAANWPDKLIYDLVNAGFKNKCFDGQPFFSAKHPVAKTAYSNLLTAPLSIASQEAAKASFGQARTMMWSLQDSQGEPLSLNPNILLVGPALFDLATSLMNTDRLEDGKPNPYKGAAKVVMSQRITSSTAWFLLDTTQALKPFIFQMRKKPVFVSQVTPDSDGVFMRAEYLFGVEARGAAAYAFWQMAVGSTGTGG</sequence>
<feature type="domain" description="Bacteriophage Mu GpT" evidence="1">
    <location>
        <begin position="234"/>
        <end position="299"/>
    </location>
</feature>
<dbReference type="STRING" id="1076549.HA45_22555"/>